<evidence type="ECO:0000259" key="1">
    <source>
        <dbReference type="Pfam" id="PF00535"/>
    </source>
</evidence>
<gene>
    <name evidence="2" type="ORF">ENJ89_10405</name>
</gene>
<dbReference type="InterPro" id="IPR050834">
    <property type="entry name" value="Glycosyltransf_2"/>
</dbReference>
<reference evidence="2" key="1">
    <citation type="journal article" date="2020" name="mSystems">
        <title>Genome- and Community-Level Interaction Insights into Carbon Utilization and Element Cycling Functions of Hydrothermarchaeota in Hydrothermal Sediment.</title>
        <authorList>
            <person name="Zhou Z."/>
            <person name="Liu Y."/>
            <person name="Xu W."/>
            <person name="Pan J."/>
            <person name="Luo Z.H."/>
            <person name="Li M."/>
        </authorList>
    </citation>
    <scope>NUCLEOTIDE SEQUENCE [LARGE SCALE GENOMIC DNA]</scope>
    <source>
        <strain evidence="2">HyVt-527</strain>
    </source>
</reference>
<dbReference type="SUPFAM" id="SSF53448">
    <property type="entry name" value="Nucleotide-diphospho-sugar transferases"/>
    <property type="match status" value="1"/>
</dbReference>
<feature type="domain" description="Glycosyltransferase 2-like" evidence="1">
    <location>
        <begin position="43"/>
        <end position="160"/>
    </location>
</feature>
<sequence>ASKESQLEAEQVVTEHLKRIGAYLAPGAFYGPRPTRQADLKASVIIPVNNRPEFITSAIESVQAQTVPQVEVIVVVNGGPDDPTIDAVKRYQPGGDKYDANRPLVQLIVVDINNLGLCLNLGAKIARGEYYIQLDSDDRLKPDAVEKILQVFDSDPNIGMVIGSYEVWQLADDGSYTRMQDLPVVTHDEWTEENGRNNLLRINGAGAPRAIPIALINELGFSMNEEPFARNYGEDYNMVLRISERHRIGRVWDAIYEVVRHAGGTDHSIDQATIDRNDEAKDFMRAEAIKRRQKLNKKIGN</sequence>
<dbReference type="EMBL" id="DROD01000662">
    <property type="protein sequence ID" value="HHJ53595.1"/>
    <property type="molecule type" value="Genomic_DNA"/>
</dbReference>
<dbReference type="InterPro" id="IPR029044">
    <property type="entry name" value="Nucleotide-diphossugar_trans"/>
</dbReference>
<accession>A0A7V5UFP9</accession>
<dbReference type="PANTHER" id="PTHR43685:SF2">
    <property type="entry name" value="GLYCOSYLTRANSFERASE 2-LIKE DOMAIN-CONTAINING PROTEIN"/>
    <property type="match status" value="1"/>
</dbReference>
<dbReference type="Pfam" id="PF00535">
    <property type="entry name" value="Glycos_transf_2"/>
    <property type="match status" value="1"/>
</dbReference>
<proteinExistence type="predicted"/>
<feature type="non-terminal residue" evidence="2">
    <location>
        <position position="1"/>
    </location>
</feature>
<dbReference type="InterPro" id="IPR001173">
    <property type="entry name" value="Glyco_trans_2-like"/>
</dbReference>
<organism evidence="2">
    <name type="scientific">Caldithrix abyssi</name>
    <dbReference type="NCBI Taxonomy" id="187145"/>
    <lineage>
        <taxon>Bacteria</taxon>
        <taxon>Pseudomonadati</taxon>
        <taxon>Calditrichota</taxon>
        <taxon>Calditrichia</taxon>
        <taxon>Calditrichales</taxon>
        <taxon>Calditrichaceae</taxon>
        <taxon>Caldithrix</taxon>
    </lineage>
</organism>
<dbReference type="AlphaFoldDB" id="A0A7V5UFP9"/>
<evidence type="ECO:0000313" key="2">
    <source>
        <dbReference type="EMBL" id="HHJ53595.1"/>
    </source>
</evidence>
<dbReference type="CDD" id="cd00761">
    <property type="entry name" value="Glyco_tranf_GTA_type"/>
    <property type="match status" value="1"/>
</dbReference>
<protein>
    <submittedName>
        <fullName evidence="2">Glycosyltransferase family 2 protein</fullName>
    </submittedName>
</protein>
<dbReference type="Gene3D" id="3.90.550.10">
    <property type="entry name" value="Spore Coat Polysaccharide Biosynthesis Protein SpsA, Chain A"/>
    <property type="match status" value="1"/>
</dbReference>
<name>A0A7V5UFP9_CALAY</name>
<dbReference type="PANTHER" id="PTHR43685">
    <property type="entry name" value="GLYCOSYLTRANSFERASE"/>
    <property type="match status" value="1"/>
</dbReference>
<comment type="caution">
    <text evidence="2">The sequence shown here is derived from an EMBL/GenBank/DDBJ whole genome shotgun (WGS) entry which is preliminary data.</text>
</comment>
<dbReference type="Proteomes" id="UP000886124">
    <property type="component" value="Unassembled WGS sequence"/>
</dbReference>